<gene>
    <name evidence="1" type="ORF">GJ744_001266</name>
</gene>
<proteinExistence type="predicted"/>
<evidence type="ECO:0000313" key="1">
    <source>
        <dbReference type="EMBL" id="KAF7505126.1"/>
    </source>
</evidence>
<protein>
    <submittedName>
        <fullName evidence="1">Uncharacterized protein</fullName>
    </submittedName>
</protein>
<dbReference type="AlphaFoldDB" id="A0A8H7ADJ1"/>
<accession>A0A8H7ADJ1</accession>
<dbReference type="OrthoDB" id="5959761at2759"/>
<comment type="caution">
    <text evidence="1">The sequence shown here is derived from an EMBL/GenBank/DDBJ whole genome shotgun (WGS) entry which is preliminary data.</text>
</comment>
<dbReference type="EMBL" id="JAACFV010000118">
    <property type="protein sequence ID" value="KAF7505126.1"/>
    <property type="molecule type" value="Genomic_DNA"/>
</dbReference>
<evidence type="ECO:0000313" key="2">
    <source>
        <dbReference type="Proteomes" id="UP000606974"/>
    </source>
</evidence>
<name>A0A8H7ADJ1_9EURO</name>
<organism evidence="1 2">
    <name type="scientific">Endocarpon pusillum</name>
    <dbReference type="NCBI Taxonomy" id="364733"/>
    <lineage>
        <taxon>Eukaryota</taxon>
        <taxon>Fungi</taxon>
        <taxon>Dikarya</taxon>
        <taxon>Ascomycota</taxon>
        <taxon>Pezizomycotina</taxon>
        <taxon>Eurotiomycetes</taxon>
        <taxon>Chaetothyriomycetidae</taxon>
        <taxon>Verrucariales</taxon>
        <taxon>Verrucariaceae</taxon>
        <taxon>Endocarpon</taxon>
    </lineage>
</organism>
<dbReference type="Proteomes" id="UP000606974">
    <property type="component" value="Unassembled WGS sequence"/>
</dbReference>
<keyword evidence="2" id="KW-1185">Reference proteome</keyword>
<sequence>MTVQQVGEPGTLKGDPLFMQHLNDAFRKASKHTQDKCRGALHFDQKGDIFRLEPIKFHPEIDPLIRTFADGKTYIGVGAWNGSPGHKSDNDQAGSHPSCSRCHNSNTRLRAKQGVAIRISSSLLMTVTPVQINELGVRKPISSRKDLLVRSNPAPVRATQVRQVLMNRKIPMAVQKLMTTRKLMAKTTPPAL</sequence>
<reference evidence="1" key="1">
    <citation type="submission" date="2020-02" db="EMBL/GenBank/DDBJ databases">
        <authorList>
            <person name="Palmer J.M."/>
        </authorList>
    </citation>
    <scope>NUCLEOTIDE SEQUENCE</scope>
    <source>
        <strain evidence="1">EPUS1.4</strain>
        <tissue evidence="1">Thallus</tissue>
    </source>
</reference>